<keyword evidence="6 9" id="KW-0812">Transmembrane</keyword>
<keyword evidence="7 9" id="KW-1133">Transmembrane helix</keyword>
<dbReference type="AlphaFoldDB" id="A0A1P8WEX2"/>
<evidence type="ECO:0000256" key="5">
    <source>
        <dbReference type="ARBA" id="ARBA00022679"/>
    </source>
</evidence>
<feature type="transmembrane region" description="Helical" evidence="9">
    <location>
        <begin position="281"/>
        <end position="302"/>
    </location>
</feature>
<dbReference type="KEGG" id="fmr:Fuma_02223"/>
<evidence type="ECO:0000313" key="11">
    <source>
        <dbReference type="Proteomes" id="UP000187735"/>
    </source>
</evidence>
<protein>
    <submittedName>
        <fullName evidence="10">Hopanoid biosynthesis associated glycosyl transferase protein HpnI</fullName>
    </submittedName>
</protein>
<evidence type="ECO:0000256" key="8">
    <source>
        <dbReference type="ARBA" id="ARBA00023136"/>
    </source>
</evidence>
<dbReference type="GO" id="GO:0008120">
    <property type="term" value="F:ceramide glucosyltransferase activity"/>
    <property type="evidence" value="ECO:0007669"/>
    <property type="project" value="TreeGrafter"/>
</dbReference>
<sequence>MLALVVIFSLAVLAVVAAQLKWGNDFVSLYRQDQQPKYDGEMPHVGVILSLRGADPYLEDCLRGLMSLDYAGHEIRIIIDSDVDPAFEIVQRICDQMSAINVTIELLDLCQETSSLKNSALIQGINGCSSQCEAFAWLDSDTVPYHAWLTDLVTPLLSDEVGASCGIRWYAPPNQSIANYVRHLWNSAAVVQMVAFQIGWGGAFAIRKSAIVETNLLSKWARAMTEDTVASDAVLANGKRMAFVAAATMPNSESASLSWCISFVTRQLQVLRYYHRAWTPILLYGIFSTVAVLGCIGATIAAAVEGDLLALGIGAGVLCLFGLTVGWLMRRAEHEIIKRLNGRAIAAPSSIWRLMAAAPITQVVHAIALTRAYLRTTMIWRGIRYRVRSGMDVTRENYAPYVPETDTVKHSL</sequence>
<accession>A0A1P8WEX2</accession>
<dbReference type="Proteomes" id="UP000187735">
    <property type="component" value="Chromosome"/>
</dbReference>
<evidence type="ECO:0000256" key="1">
    <source>
        <dbReference type="ARBA" id="ARBA00004141"/>
    </source>
</evidence>
<dbReference type="PANTHER" id="PTHR12726:SF0">
    <property type="entry name" value="CERAMIDE GLUCOSYLTRANSFERASE"/>
    <property type="match status" value="1"/>
</dbReference>
<feature type="transmembrane region" description="Helical" evidence="9">
    <location>
        <begin position="308"/>
        <end position="329"/>
    </location>
</feature>
<keyword evidence="11" id="KW-1185">Reference proteome</keyword>
<dbReference type="GO" id="GO:0006679">
    <property type="term" value="P:glucosylceramide biosynthetic process"/>
    <property type="evidence" value="ECO:0007669"/>
    <property type="project" value="TreeGrafter"/>
</dbReference>
<dbReference type="Pfam" id="PF13506">
    <property type="entry name" value="Glyco_transf_21"/>
    <property type="match status" value="1"/>
</dbReference>
<dbReference type="InterPro" id="IPR025993">
    <property type="entry name" value="Ceramide_glucosylTrfase"/>
</dbReference>
<evidence type="ECO:0000313" key="10">
    <source>
        <dbReference type="EMBL" id="APZ92612.1"/>
    </source>
</evidence>
<proteinExistence type="predicted"/>
<comment type="pathway">
    <text evidence="3">Sphingolipid metabolism.</text>
</comment>
<evidence type="ECO:0000256" key="6">
    <source>
        <dbReference type="ARBA" id="ARBA00022692"/>
    </source>
</evidence>
<dbReference type="InterPro" id="IPR029044">
    <property type="entry name" value="Nucleotide-diphossugar_trans"/>
</dbReference>
<dbReference type="STRING" id="1891926.Fuma_02223"/>
<evidence type="ECO:0000256" key="4">
    <source>
        <dbReference type="ARBA" id="ARBA00022676"/>
    </source>
</evidence>
<dbReference type="EMBL" id="CP017641">
    <property type="protein sequence ID" value="APZ92612.1"/>
    <property type="molecule type" value="Genomic_DNA"/>
</dbReference>
<reference evidence="10 11" key="1">
    <citation type="journal article" date="2016" name="Front. Microbiol.">
        <title>Fuerstia marisgermanicae gen. nov., sp. nov., an Unusual Member of the Phylum Planctomycetes from the German Wadden Sea.</title>
        <authorList>
            <person name="Kohn T."/>
            <person name="Heuer A."/>
            <person name="Jogler M."/>
            <person name="Vollmers J."/>
            <person name="Boedeker C."/>
            <person name="Bunk B."/>
            <person name="Rast P."/>
            <person name="Borchert D."/>
            <person name="Glockner I."/>
            <person name="Freese H.M."/>
            <person name="Klenk H.P."/>
            <person name="Overmann J."/>
            <person name="Kaster A.K."/>
            <person name="Rohde M."/>
            <person name="Wiegand S."/>
            <person name="Jogler C."/>
        </authorList>
    </citation>
    <scope>NUCLEOTIDE SEQUENCE [LARGE SCALE GENOMIC DNA]</scope>
    <source>
        <strain evidence="10 11">NH11</strain>
    </source>
</reference>
<keyword evidence="4" id="KW-0328">Glycosyltransferase</keyword>
<evidence type="ECO:0000256" key="9">
    <source>
        <dbReference type="SAM" id="Phobius"/>
    </source>
</evidence>
<keyword evidence="8 9" id="KW-0472">Membrane</keyword>
<evidence type="ECO:0000256" key="7">
    <source>
        <dbReference type="ARBA" id="ARBA00022989"/>
    </source>
</evidence>
<dbReference type="PANTHER" id="PTHR12726">
    <property type="entry name" value="CERAMIDE GLUCOSYLTRANSFERASE"/>
    <property type="match status" value="1"/>
</dbReference>
<keyword evidence="5 10" id="KW-0808">Transferase</keyword>
<dbReference type="SUPFAM" id="SSF53448">
    <property type="entry name" value="Nucleotide-diphospho-sugar transferases"/>
    <property type="match status" value="1"/>
</dbReference>
<comment type="subcellular location">
    <subcellularLocation>
        <location evidence="1">Membrane</location>
        <topology evidence="1">Multi-pass membrane protein</topology>
    </subcellularLocation>
</comment>
<organism evidence="10 11">
    <name type="scientific">Fuerstiella marisgermanici</name>
    <dbReference type="NCBI Taxonomy" id="1891926"/>
    <lineage>
        <taxon>Bacteria</taxon>
        <taxon>Pseudomonadati</taxon>
        <taxon>Planctomycetota</taxon>
        <taxon>Planctomycetia</taxon>
        <taxon>Planctomycetales</taxon>
        <taxon>Planctomycetaceae</taxon>
        <taxon>Fuerstiella</taxon>
    </lineage>
</organism>
<dbReference type="RefSeq" id="WP_077024213.1">
    <property type="nucleotide sequence ID" value="NZ_CP017641.1"/>
</dbReference>
<evidence type="ECO:0000256" key="3">
    <source>
        <dbReference type="ARBA" id="ARBA00004991"/>
    </source>
</evidence>
<dbReference type="OrthoDB" id="284671at2"/>
<gene>
    <name evidence="10" type="ORF">Fuma_02223</name>
</gene>
<name>A0A1P8WEX2_9PLAN</name>
<comment type="pathway">
    <text evidence="2">Lipid metabolism; sphingolipid metabolism.</text>
</comment>
<dbReference type="Gene3D" id="3.90.550.10">
    <property type="entry name" value="Spore Coat Polysaccharide Biosynthesis Protein SpsA, Chain A"/>
    <property type="match status" value="1"/>
</dbReference>
<evidence type="ECO:0000256" key="2">
    <source>
        <dbReference type="ARBA" id="ARBA00004760"/>
    </source>
</evidence>
<dbReference type="GO" id="GO:0016020">
    <property type="term" value="C:membrane"/>
    <property type="evidence" value="ECO:0007669"/>
    <property type="project" value="UniProtKB-SubCell"/>
</dbReference>